<dbReference type="GO" id="GO:0046872">
    <property type="term" value="F:metal ion binding"/>
    <property type="evidence" value="ECO:0007669"/>
    <property type="project" value="UniProtKB-KW"/>
</dbReference>
<reference evidence="4 5" key="1">
    <citation type="submission" date="2019-08" db="EMBL/GenBank/DDBJ databases">
        <title>Deep-cultivation of Planctomycetes and their phenomic and genomic characterization uncovers novel biology.</title>
        <authorList>
            <person name="Wiegand S."/>
            <person name="Jogler M."/>
            <person name="Boedeker C."/>
            <person name="Pinto D."/>
            <person name="Vollmers J."/>
            <person name="Rivas-Marin E."/>
            <person name="Kohn T."/>
            <person name="Peeters S.H."/>
            <person name="Heuer A."/>
            <person name="Rast P."/>
            <person name="Oberbeckmann S."/>
            <person name="Bunk B."/>
            <person name="Jeske O."/>
            <person name="Meyerdierks A."/>
            <person name="Storesund J.E."/>
            <person name="Kallscheuer N."/>
            <person name="Luecker S."/>
            <person name="Lage O.M."/>
            <person name="Pohl T."/>
            <person name="Merkel B.J."/>
            <person name="Hornburger P."/>
            <person name="Mueller R.-W."/>
            <person name="Bruemmer F."/>
            <person name="Labrenz M."/>
            <person name="Spormann A.M."/>
            <person name="Op Den Camp H."/>
            <person name="Overmann J."/>
            <person name="Amann R."/>
            <person name="Jetten M.S.M."/>
            <person name="Mascher T."/>
            <person name="Medema M.H."/>
            <person name="Devos D.P."/>
            <person name="Kaster A.-K."/>
            <person name="Ovreas L."/>
            <person name="Rohde M."/>
            <person name="Galperin M.Y."/>
            <person name="Jogler C."/>
        </authorList>
    </citation>
    <scope>NUCLEOTIDE SEQUENCE [LARGE SCALE GENOMIC DNA]</scope>
    <source>
        <strain evidence="4 5">LF1</strain>
    </source>
</reference>
<sequence>MPDPTAAHTPVSIRRDGESAIVITFDDDKEVRWTAAELRKACPCATCREKKRAEEEKLSEQGSGQGKKAMLLPVLSAAEARPMTIGSMNPVGQYGYNVGFSDGHNSGIFLFDILYREQTK</sequence>
<keyword evidence="1" id="KW-0479">Metal-binding</keyword>
<evidence type="ECO:0000313" key="4">
    <source>
        <dbReference type="EMBL" id="KAA1259975.1"/>
    </source>
</evidence>
<name>A0A5B1CJ65_9BACT</name>
<dbReference type="AlphaFoldDB" id="A0A5B1CJ65"/>
<gene>
    <name evidence="4" type="ORF">LF1_25130</name>
</gene>
<keyword evidence="5" id="KW-1185">Reference proteome</keyword>
<evidence type="ECO:0000256" key="2">
    <source>
        <dbReference type="ARBA" id="ARBA00023004"/>
    </source>
</evidence>
<dbReference type="OrthoDB" id="9794178at2"/>
<dbReference type="PANTHER" id="PTHR35303">
    <property type="entry name" value="OS02G0197800 PROTEIN"/>
    <property type="match status" value="1"/>
</dbReference>
<dbReference type="PANTHER" id="PTHR35303:SF5">
    <property type="entry name" value="OS02G0197800 PROTEIN"/>
    <property type="match status" value="1"/>
</dbReference>
<evidence type="ECO:0000256" key="1">
    <source>
        <dbReference type="ARBA" id="ARBA00022723"/>
    </source>
</evidence>
<dbReference type="Gene3D" id="3.30.2020.30">
    <property type="match status" value="1"/>
</dbReference>
<accession>A0A5B1CJ65</accession>
<organism evidence="4 5">
    <name type="scientific">Rubripirellula obstinata</name>
    <dbReference type="NCBI Taxonomy" id="406547"/>
    <lineage>
        <taxon>Bacteria</taxon>
        <taxon>Pseudomonadati</taxon>
        <taxon>Planctomycetota</taxon>
        <taxon>Planctomycetia</taxon>
        <taxon>Pirellulales</taxon>
        <taxon>Pirellulaceae</taxon>
        <taxon>Rubripirellula</taxon>
    </lineage>
</organism>
<dbReference type="InterPro" id="IPR010376">
    <property type="entry name" value="GBBH-like_N"/>
</dbReference>
<dbReference type="EMBL" id="VRLW01000001">
    <property type="protein sequence ID" value="KAA1259975.1"/>
    <property type="molecule type" value="Genomic_DNA"/>
</dbReference>
<comment type="caution">
    <text evidence="4">The sequence shown here is derived from an EMBL/GenBank/DDBJ whole genome shotgun (WGS) entry which is preliminary data.</text>
</comment>
<protein>
    <recommendedName>
        <fullName evidence="3">Gamma-butyrobetaine hydroxylase-like N-terminal domain-containing protein</fullName>
    </recommendedName>
</protein>
<evidence type="ECO:0000313" key="5">
    <source>
        <dbReference type="Proteomes" id="UP000322699"/>
    </source>
</evidence>
<dbReference type="RefSeq" id="WP_068265380.1">
    <property type="nucleotide sequence ID" value="NZ_LWSK01000085.1"/>
</dbReference>
<keyword evidence="2" id="KW-0408">Iron</keyword>
<dbReference type="InterPro" id="IPR038492">
    <property type="entry name" value="GBBH-like_N_sf"/>
</dbReference>
<proteinExistence type="predicted"/>
<feature type="domain" description="Gamma-butyrobetaine hydroxylase-like N-terminal" evidence="3">
    <location>
        <begin position="18"/>
        <end position="115"/>
    </location>
</feature>
<dbReference type="Proteomes" id="UP000322699">
    <property type="component" value="Unassembled WGS sequence"/>
</dbReference>
<dbReference type="Pfam" id="PF06155">
    <property type="entry name" value="GBBH-like_N"/>
    <property type="match status" value="1"/>
</dbReference>
<evidence type="ECO:0000259" key="3">
    <source>
        <dbReference type="Pfam" id="PF06155"/>
    </source>
</evidence>